<protein>
    <submittedName>
        <fullName evidence="3">Serine hydrolase</fullName>
    </submittedName>
</protein>
<accession>A0ABT3RV78</accession>
<keyword evidence="1" id="KW-0812">Transmembrane</keyword>
<dbReference type="EMBL" id="JAPFQN010000010">
    <property type="protein sequence ID" value="MCX2745497.1"/>
    <property type="molecule type" value="Genomic_DNA"/>
</dbReference>
<dbReference type="InterPro" id="IPR001466">
    <property type="entry name" value="Beta-lactam-related"/>
</dbReference>
<evidence type="ECO:0000256" key="1">
    <source>
        <dbReference type="SAM" id="Phobius"/>
    </source>
</evidence>
<reference evidence="3 4" key="1">
    <citation type="submission" date="2022-11" db="EMBL/GenBank/DDBJ databases">
        <title>The characterization of three novel Bacteroidetes species and genomic analysis of their roles in tidal elemental geochemical cycles.</title>
        <authorList>
            <person name="Ma K."/>
        </authorList>
    </citation>
    <scope>NUCLEOTIDE SEQUENCE [LARGE SCALE GENOMIC DNA]</scope>
    <source>
        <strain evidence="3 4">M17</strain>
    </source>
</reference>
<evidence type="ECO:0000313" key="3">
    <source>
        <dbReference type="EMBL" id="MCX2745497.1"/>
    </source>
</evidence>
<keyword evidence="1" id="KW-1133">Transmembrane helix</keyword>
<dbReference type="SUPFAM" id="SSF56601">
    <property type="entry name" value="beta-lactamase/transpeptidase-like"/>
    <property type="match status" value="1"/>
</dbReference>
<keyword evidence="1" id="KW-0472">Membrane</keyword>
<dbReference type="Proteomes" id="UP001209885">
    <property type="component" value="Unassembled WGS sequence"/>
</dbReference>
<proteinExistence type="predicted"/>
<comment type="caution">
    <text evidence="3">The sequence shown here is derived from an EMBL/GenBank/DDBJ whole genome shotgun (WGS) entry which is preliminary data.</text>
</comment>
<feature type="transmembrane region" description="Helical" evidence="1">
    <location>
        <begin position="7"/>
        <end position="31"/>
    </location>
</feature>
<keyword evidence="3" id="KW-0378">Hydrolase</keyword>
<feature type="domain" description="Beta-lactamase-related" evidence="2">
    <location>
        <begin position="55"/>
        <end position="361"/>
    </location>
</feature>
<sequence>MRLTKRITLIILSVLLWSAFIGFGFINGFLLKPITLDNSPQGFIEAAKDKVANEYVGNLAMALIEDGVVVEEYFYDIEGHNIDQNSAFPVASVSKWVTSVGVMKLVENGQIDLDEPIDNYLTRWHLPPGEYDNNKVTVRRLLSHSAGLDDGLGYNGFTKDENMQTLEESLTKAADAGSYAEGKARVGYEPGSQYMYSGAGYALLQLLIEEISKGSFQKFMQEQVFNPLEMTHSSYILSDSTKIGLVPVYRNDGPTRPMNRFTAKAASSLMTSTSDIAKFMIAQLKGNQVLSDSTIKIMTEAESFRHDIGIYGLGPHLYSQDYTDSKIIGHDGSGNDAINSAARIDLLTGDGIIIFETGNYSYASVLADEWMFREAGIADRVVMERNMPFIITLLIIGYLLITMGAIFLIRKKNLL</sequence>
<dbReference type="InterPro" id="IPR012338">
    <property type="entry name" value="Beta-lactam/transpept-like"/>
</dbReference>
<name>A0ABT3RV78_9BACT</name>
<dbReference type="PANTHER" id="PTHR43283">
    <property type="entry name" value="BETA-LACTAMASE-RELATED"/>
    <property type="match status" value="1"/>
</dbReference>
<evidence type="ECO:0000259" key="2">
    <source>
        <dbReference type="Pfam" id="PF00144"/>
    </source>
</evidence>
<feature type="transmembrane region" description="Helical" evidence="1">
    <location>
        <begin position="389"/>
        <end position="409"/>
    </location>
</feature>
<dbReference type="Gene3D" id="3.40.710.10">
    <property type="entry name" value="DD-peptidase/beta-lactamase superfamily"/>
    <property type="match status" value="1"/>
</dbReference>
<gene>
    <name evidence="3" type="ORF">OO013_16575</name>
</gene>
<keyword evidence="4" id="KW-1185">Reference proteome</keyword>
<dbReference type="InterPro" id="IPR050789">
    <property type="entry name" value="Diverse_Enzym_Activities"/>
</dbReference>
<organism evidence="3 4">
    <name type="scientific">Mangrovivirga halotolerans</name>
    <dbReference type="NCBI Taxonomy" id="2993936"/>
    <lineage>
        <taxon>Bacteria</taxon>
        <taxon>Pseudomonadati</taxon>
        <taxon>Bacteroidota</taxon>
        <taxon>Cytophagia</taxon>
        <taxon>Cytophagales</taxon>
        <taxon>Mangrovivirgaceae</taxon>
        <taxon>Mangrovivirga</taxon>
    </lineage>
</organism>
<evidence type="ECO:0000313" key="4">
    <source>
        <dbReference type="Proteomes" id="UP001209885"/>
    </source>
</evidence>
<dbReference type="RefSeq" id="WP_266058087.1">
    <property type="nucleotide sequence ID" value="NZ_JAPFQN010000010.1"/>
</dbReference>
<dbReference type="Pfam" id="PF00144">
    <property type="entry name" value="Beta-lactamase"/>
    <property type="match status" value="1"/>
</dbReference>
<dbReference type="GO" id="GO:0016787">
    <property type="term" value="F:hydrolase activity"/>
    <property type="evidence" value="ECO:0007669"/>
    <property type="project" value="UniProtKB-KW"/>
</dbReference>